<evidence type="ECO:0000259" key="1">
    <source>
        <dbReference type="Pfam" id="PF07411"/>
    </source>
</evidence>
<dbReference type="InterPro" id="IPR010879">
    <property type="entry name" value="DUF1508"/>
</dbReference>
<dbReference type="SUPFAM" id="SSF160113">
    <property type="entry name" value="YegP-like"/>
    <property type="match status" value="1"/>
</dbReference>
<protein>
    <submittedName>
        <fullName evidence="2">DUF1508 domain-containing protein</fullName>
    </submittedName>
</protein>
<dbReference type="Pfam" id="PF07411">
    <property type="entry name" value="DUF1508"/>
    <property type="match status" value="1"/>
</dbReference>
<dbReference type="Proteomes" id="UP000523795">
    <property type="component" value="Unassembled WGS sequence"/>
</dbReference>
<comment type="caution">
    <text evidence="2">The sequence shown here is derived from an EMBL/GenBank/DDBJ whole genome shotgun (WGS) entry which is preliminary data.</text>
</comment>
<name>A0ABX1JP48_9MICC</name>
<gene>
    <name evidence="2" type="ORF">HER39_09565</name>
</gene>
<proteinExistence type="predicted"/>
<reference evidence="2 3" key="1">
    <citation type="submission" date="2020-04" db="EMBL/GenBank/DDBJ databases">
        <authorList>
            <person name="Liu S."/>
        </authorList>
    </citation>
    <scope>NUCLEOTIDE SEQUENCE [LARGE SCALE GENOMIC DNA]</scope>
    <source>
        <strain evidence="2 3">CGMCC 1.15091</strain>
    </source>
</reference>
<organism evidence="2 3">
    <name type="scientific">Arthrobacter deserti</name>
    <dbReference type="NCBI Taxonomy" id="1742687"/>
    <lineage>
        <taxon>Bacteria</taxon>
        <taxon>Bacillati</taxon>
        <taxon>Actinomycetota</taxon>
        <taxon>Actinomycetes</taxon>
        <taxon>Micrococcales</taxon>
        <taxon>Micrococcaceae</taxon>
        <taxon>Arthrobacter</taxon>
    </lineage>
</organism>
<evidence type="ECO:0000313" key="3">
    <source>
        <dbReference type="Proteomes" id="UP000523795"/>
    </source>
</evidence>
<evidence type="ECO:0000313" key="2">
    <source>
        <dbReference type="EMBL" id="NKX50808.1"/>
    </source>
</evidence>
<dbReference type="Gene3D" id="2.30.29.80">
    <property type="match status" value="1"/>
</dbReference>
<keyword evidence="3" id="KW-1185">Reference proteome</keyword>
<dbReference type="InterPro" id="IPR036913">
    <property type="entry name" value="YegP-like_sf"/>
</dbReference>
<sequence>MGVFELYRDAHGKFRFRILDDDGDIVAISEAHDDKASAIEATRTTRDSAATSRVVDRCRAQPEDLTVGDGGYFLG</sequence>
<feature type="domain" description="DUF1508" evidence="1">
    <location>
        <begin position="9"/>
        <end position="56"/>
    </location>
</feature>
<accession>A0ABX1JP48</accession>
<dbReference type="EMBL" id="JAAZSR010000130">
    <property type="protein sequence ID" value="NKX50808.1"/>
    <property type="molecule type" value="Genomic_DNA"/>
</dbReference>